<name>A0ABV8TD00_9ACTN</name>
<evidence type="ECO:0008006" key="3">
    <source>
        <dbReference type="Google" id="ProtNLM"/>
    </source>
</evidence>
<dbReference type="Proteomes" id="UP001595824">
    <property type="component" value="Unassembled WGS sequence"/>
</dbReference>
<keyword evidence="2" id="KW-1185">Reference proteome</keyword>
<proteinExistence type="predicted"/>
<dbReference type="RefSeq" id="WP_381738756.1">
    <property type="nucleotide sequence ID" value="NZ_JBHSDP010000013.1"/>
</dbReference>
<sequence>MDILVFVIVFAALLTGFATIEIRIARTDRRTARVEHKLDLILDHLGLREAEPWRGEVAELARTGRTIQAIKVYREATDAGLKEAKEAVDRIAAG</sequence>
<accession>A0ABV8TD00</accession>
<evidence type="ECO:0000313" key="2">
    <source>
        <dbReference type="Proteomes" id="UP001595824"/>
    </source>
</evidence>
<reference evidence="2" key="1">
    <citation type="journal article" date="2019" name="Int. J. Syst. Evol. Microbiol.">
        <title>The Global Catalogue of Microorganisms (GCM) 10K type strain sequencing project: providing services to taxonomists for standard genome sequencing and annotation.</title>
        <authorList>
            <consortium name="The Broad Institute Genomics Platform"/>
            <consortium name="The Broad Institute Genome Sequencing Center for Infectious Disease"/>
            <person name="Wu L."/>
            <person name="Ma J."/>
        </authorList>
    </citation>
    <scope>NUCLEOTIDE SEQUENCE [LARGE SCALE GENOMIC DNA]</scope>
    <source>
        <strain evidence="2">PCU 347</strain>
    </source>
</reference>
<dbReference type="Gene3D" id="3.30.1390.10">
    <property type="match status" value="1"/>
</dbReference>
<comment type="caution">
    <text evidence="1">The sequence shown here is derived from an EMBL/GenBank/DDBJ whole genome shotgun (WGS) entry which is preliminary data.</text>
</comment>
<organism evidence="1 2">
    <name type="scientific">Streptomyces andamanensis</name>
    <dbReference type="NCBI Taxonomy" id="1565035"/>
    <lineage>
        <taxon>Bacteria</taxon>
        <taxon>Bacillati</taxon>
        <taxon>Actinomycetota</taxon>
        <taxon>Actinomycetes</taxon>
        <taxon>Kitasatosporales</taxon>
        <taxon>Streptomycetaceae</taxon>
        <taxon>Streptomyces</taxon>
    </lineage>
</organism>
<gene>
    <name evidence="1" type="ORF">ACFPC0_11790</name>
</gene>
<dbReference type="EMBL" id="JBHSDP010000013">
    <property type="protein sequence ID" value="MFC4328506.1"/>
    <property type="molecule type" value="Genomic_DNA"/>
</dbReference>
<evidence type="ECO:0000313" key="1">
    <source>
        <dbReference type="EMBL" id="MFC4328506.1"/>
    </source>
</evidence>
<protein>
    <recommendedName>
        <fullName evidence="3">Ribosomal protein L7/L12 C-terminal domain-containing protein</fullName>
    </recommendedName>
</protein>
<dbReference type="InterPro" id="IPR014719">
    <property type="entry name" value="Ribosomal_bL12_C/ClpS-like"/>
</dbReference>